<dbReference type="InterPro" id="IPR010233">
    <property type="entry name" value="UbiG_MeTrfase"/>
</dbReference>
<dbReference type="Proteomes" id="UP000757232">
    <property type="component" value="Unassembled WGS sequence"/>
</dbReference>
<dbReference type="EMBL" id="LNZH02000094">
    <property type="protein sequence ID" value="OCB91319.1"/>
    <property type="molecule type" value="Genomic_DNA"/>
</dbReference>
<keyword evidence="4" id="KW-0949">S-adenosyl-L-methionine</keyword>
<evidence type="ECO:0000256" key="2">
    <source>
        <dbReference type="ARBA" id="ARBA00022679"/>
    </source>
</evidence>
<dbReference type="PANTHER" id="PTHR43464:SF19">
    <property type="entry name" value="UBIQUINONE BIOSYNTHESIS O-METHYLTRANSFERASE, MITOCHONDRIAL"/>
    <property type="match status" value="1"/>
</dbReference>
<keyword evidence="3" id="KW-0831">Ubiquinone biosynthesis</keyword>
<evidence type="ECO:0000313" key="5">
    <source>
        <dbReference type="EMBL" id="OCB91319.1"/>
    </source>
</evidence>
<dbReference type="OrthoDB" id="3265906at2759"/>
<gene>
    <name evidence="5" type="ORF">A7U60_g1438</name>
</gene>
<evidence type="ECO:0000256" key="4">
    <source>
        <dbReference type="ARBA" id="ARBA00022691"/>
    </source>
</evidence>
<dbReference type="SUPFAM" id="SSF53335">
    <property type="entry name" value="S-adenosyl-L-methionine-dependent methyltransferases"/>
    <property type="match status" value="1"/>
</dbReference>
<dbReference type="GO" id="GO:0010420">
    <property type="term" value="F:polyprenyldihydroxybenzoate methyltransferase activity"/>
    <property type="evidence" value="ECO:0007669"/>
    <property type="project" value="InterPro"/>
</dbReference>
<sequence>MNPVRVKFIREKMLEVARDDGLDEEGDSTENAKILSGLDVLDIGCGGGLLSESLTRLGARTLGVDASASNIAIASLHASQDCALQNSTLSYRNATAEDLAKETPRYDVVCSMEVIEHVDNPAAFLRSCATLVKPGGHLFLSTVSRTPLAYLLTVFAAEKVLRLVEPGTHTCEKYVKPSELLDFFRSPVGESKRSWITNMYDGIAPRREAEVRGIMYLPWKGAWELVPRGAFGSTECNYLFWVRKPMPL</sequence>
<organism evidence="5 6">
    <name type="scientific">Sanghuangporus baumii</name>
    <name type="common">Phellinus baumii</name>
    <dbReference type="NCBI Taxonomy" id="108892"/>
    <lineage>
        <taxon>Eukaryota</taxon>
        <taxon>Fungi</taxon>
        <taxon>Dikarya</taxon>
        <taxon>Basidiomycota</taxon>
        <taxon>Agaricomycotina</taxon>
        <taxon>Agaricomycetes</taxon>
        <taxon>Hymenochaetales</taxon>
        <taxon>Hymenochaetaceae</taxon>
        <taxon>Sanghuangporus</taxon>
    </lineage>
</organism>
<dbReference type="InterPro" id="IPR029063">
    <property type="entry name" value="SAM-dependent_MTases_sf"/>
</dbReference>
<name>A0A9Q5I4F9_SANBA</name>
<dbReference type="NCBIfam" id="TIGR01983">
    <property type="entry name" value="UbiG"/>
    <property type="match status" value="1"/>
</dbReference>
<protein>
    <submittedName>
        <fullName evidence="5">3-demethylubiquinone-9 3-methyltransferase</fullName>
    </submittedName>
</protein>
<keyword evidence="6" id="KW-1185">Reference proteome</keyword>
<dbReference type="PANTHER" id="PTHR43464">
    <property type="entry name" value="METHYLTRANSFERASE"/>
    <property type="match status" value="1"/>
</dbReference>
<reference evidence="5" key="1">
    <citation type="submission" date="2016-06" db="EMBL/GenBank/DDBJ databases">
        <title>Draft Genome sequence of the fungus Inonotus baumii.</title>
        <authorList>
            <person name="Zhu H."/>
            <person name="Lin W."/>
        </authorList>
    </citation>
    <scope>NUCLEOTIDE SEQUENCE</scope>
    <source>
        <strain evidence="5">821</strain>
    </source>
</reference>
<evidence type="ECO:0000256" key="3">
    <source>
        <dbReference type="ARBA" id="ARBA00022688"/>
    </source>
</evidence>
<dbReference type="GO" id="GO:0005739">
    <property type="term" value="C:mitochondrion"/>
    <property type="evidence" value="ECO:0007669"/>
    <property type="project" value="TreeGrafter"/>
</dbReference>
<dbReference type="GO" id="GO:0061542">
    <property type="term" value="F:3-demethylubiquinol 3-O-methyltransferase activity"/>
    <property type="evidence" value="ECO:0007669"/>
    <property type="project" value="InterPro"/>
</dbReference>
<dbReference type="GO" id="GO:0032259">
    <property type="term" value="P:methylation"/>
    <property type="evidence" value="ECO:0007669"/>
    <property type="project" value="UniProtKB-KW"/>
</dbReference>
<comment type="caution">
    <text evidence="5">The sequence shown here is derived from an EMBL/GenBank/DDBJ whole genome shotgun (WGS) entry which is preliminary data.</text>
</comment>
<dbReference type="CDD" id="cd02440">
    <property type="entry name" value="AdoMet_MTases"/>
    <property type="match status" value="1"/>
</dbReference>
<accession>A0A9Q5I4F9</accession>
<dbReference type="Pfam" id="PF13489">
    <property type="entry name" value="Methyltransf_23"/>
    <property type="match status" value="1"/>
</dbReference>
<dbReference type="AlphaFoldDB" id="A0A9Q5I4F9"/>
<evidence type="ECO:0000313" key="6">
    <source>
        <dbReference type="Proteomes" id="UP000757232"/>
    </source>
</evidence>
<proteinExistence type="predicted"/>
<dbReference type="Gene3D" id="3.40.50.150">
    <property type="entry name" value="Vaccinia Virus protein VP39"/>
    <property type="match status" value="1"/>
</dbReference>
<keyword evidence="2" id="KW-0808">Transferase</keyword>
<evidence type="ECO:0000256" key="1">
    <source>
        <dbReference type="ARBA" id="ARBA00022603"/>
    </source>
</evidence>
<keyword evidence="1" id="KW-0489">Methyltransferase</keyword>